<evidence type="ECO:0000313" key="4">
    <source>
        <dbReference type="RefSeq" id="XP_022301877.1"/>
    </source>
</evidence>
<accession>A0A8B8BET3</accession>
<feature type="signal peptide" evidence="2">
    <location>
        <begin position="1"/>
        <end position="30"/>
    </location>
</feature>
<dbReference type="AlphaFoldDB" id="A0A8B8BET3"/>
<feature type="chain" id="PRO_5043635833" evidence="2">
    <location>
        <begin position="31"/>
        <end position="156"/>
    </location>
</feature>
<keyword evidence="1" id="KW-1133">Transmembrane helix</keyword>
<keyword evidence="3" id="KW-1185">Reference proteome</keyword>
<feature type="transmembrane region" description="Helical" evidence="1">
    <location>
        <begin position="77"/>
        <end position="105"/>
    </location>
</feature>
<protein>
    <submittedName>
        <fullName evidence="4">Uncharacterized protein LOC111109903 isoform X1</fullName>
    </submittedName>
</protein>
<evidence type="ECO:0000313" key="3">
    <source>
        <dbReference type="Proteomes" id="UP000694844"/>
    </source>
</evidence>
<keyword evidence="2" id="KW-0732">Signal</keyword>
<gene>
    <name evidence="4" type="primary">LOC111109903</name>
</gene>
<dbReference type="GeneID" id="111109903"/>
<dbReference type="KEGG" id="cvn:111109903"/>
<organism evidence="3 4">
    <name type="scientific">Crassostrea virginica</name>
    <name type="common">Eastern oyster</name>
    <dbReference type="NCBI Taxonomy" id="6565"/>
    <lineage>
        <taxon>Eukaryota</taxon>
        <taxon>Metazoa</taxon>
        <taxon>Spiralia</taxon>
        <taxon>Lophotrochozoa</taxon>
        <taxon>Mollusca</taxon>
        <taxon>Bivalvia</taxon>
        <taxon>Autobranchia</taxon>
        <taxon>Pteriomorphia</taxon>
        <taxon>Ostreida</taxon>
        <taxon>Ostreoidea</taxon>
        <taxon>Ostreidae</taxon>
        <taxon>Crassostrea</taxon>
    </lineage>
</organism>
<reference evidence="4" key="1">
    <citation type="submission" date="2025-08" db="UniProtKB">
        <authorList>
            <consortium name="RefSeq"/>
        </authorList>
    </citation>
    <scope>IDENTIFICATION</scope>
    <source>
        <tissue evidence="4">Whole sample</tissue>
    </source>
</reference>
<dbReference type="Proteomes" id="UP000694844">
    <property type="component" value="Chromosome 8"/>
</dbReference>
<keyword evidence="1" id="KW-0472">Membrane</keyword>
<evidence type="ECO:0000256" key="2">
    <source>
        <dbReference type="SAM" id="SignalP"/>
    </source>
</evidence>
<dbReference type="RefSeq" id="XP_022301877.1">
    <property type="nucleotide sequence ID" value="XM_022446169.1"/>
</dbReference>
<keyword evidence="1" id="KW-0812">Transmembrane</keyword>
<name>A0A8B8BET3_CRAVI</name>
<sequence>MTLLKMKVLRLTVLLYNLAFPAICTSYAYCKYIWCECEPCENSTTIENCTYQTTQATANSQKPLVGTSKSKMDDIPVFSVGSIVGAAIGGALFGFVVTAIVSVYIHRGLSFRTGRRSLNNVGYRKHEFNNDKIPNQLGDDSVIYNEITDETASIFF</sequence>
<proteinExistence type="predicted"/>
<evidence type="ECO:0000256" key="1">
    <source>
        <dbReference type="SAM" id="Phobius"/>
    </source>
</evidence>